<protein>
    <submittedName>
        <fullName evidence="1">Uncharacterized protein</fullName>
    </submittedName>
</protein>
<dbReference type="PANTHER" id="PTHR30203">
    <property type="entry name" value="OUTER MEMBRANE CATION EFFLUX PROTEIN"/>
    <property type="match status" value="1"/>
</dbReference>
<reference evidence="1" key="1">
    <citation type="submission" date="2016-10" db="EMBL/GenBank/DDBJ databases">
        <authorList>
            <person name="de Groot N.N."/>
        </authorList>
    </citation>
    <scope>NUCLEOTIDE SEQUENCE</scope>
</reference>
<dbReference type="InterPro" id="IPR010131">
    <property type="entry name" value="MdtP/NodT-like"/>
</dbReference>
<proteinExistence type="predicted"/>
<dbReference type="EMBL" id="FPHP01000002">
    <property type="protein sequence ID" value="SFV74653.1"/>
    <property type="molecule type" value="Genomic_DNA"/>
</dbReference>
<dbReference type="GO" id="GO:0015562">
    <property type="term" value="F:efflux transmembrane transporter activity"/>
    <property type="evidence" value="ECO:0007669"/>
    <property type="project" value="InterPro"/>
</dbReference>
<sequence length="399" mass="46218">MFKNLLFISLFGVSAFADMMSFYQTAVKNLQYDKRYILDAKANKIAQSAIIYSKYTNFSVDIDYVKTYVAHLPKVSGNFDTTDIILHDTLDLFGKNDYKIHTLDLENKGKKSELERKKEQLFIALANMIALYNQTNAQLNIQKEFYDKEYKIYKKLEVLSQNGDVTELDILRLKNTLSALHINIVSMQQKLLTMKAQLHLYAPHQMIPQLRQTKLLYTKSDFLDHNPQITLNKLHTQKLLSDAKGKKKSFIPTVDVSIAYQKLNDPTGYGDNHSFGIALQVPLNGGNFQEAKAYKVMALENESKNQEYQIQREQEYLQYYQAYQNAKKQLEVLEHSRKDFEKSEATIQQAYLKQYVDFSTYLQVLQQTLQVKNQIIMMQSQKQLALTIINGIGSGKIYE</sequence>
<gene>
    <name evidence="1" type="ORF">MNB_SM-3-544</name>
</gene>
<evidence type="ECO:0000313" key="1">
    <source>
        <dbReference type="EMBL" id="SFV74653.1"/>
    </source>
</evidence>
<name>A0A1W1D200_9ZZZZ</name>
<accession>A0A1W1D200</accession>
<organism evidence="1">
    <name type="scientific">hydrothermal vent metagenome</name>
    <dbReference type="NCBI Taxonomy" id="652676"/>
    <lineage>
        <taxon>unclassified sequences</taxon>
        <taxon>metagenomes</taxon>
        <taxon>ecological metagenomes</taxon>
    </lineage>
</organism>
<dbReference type="Gene3D" id="1.20.1600.10">
    <property type="entry name" value="Outer membrane efflux proteins (OEP)"/>
    <property type="match status" value="1"/>
</dbReference>
<dbReference type="AlphaFoldDB" id="A0A1W1D200"/>
<dbReference type="SUPFAM" id="SSF56954">
    <property type="entry name" value="Outer membrane efflux proteins (OEP)"/>
    <property type="match status" value="1"/>
</dbReference>